<dbReference type="KEGG" id="ntp:CRH09_31570"/>
<feature type="domain" description="NodB homology" evidence="1">
    <location>
        <begin position="52"/>
        <end position="194"/>
    </location>
</feature>
<dbReference type="GO" id="GO:0005975">
    <property type="term" value="P:carbohydrate metabolic process"/>
    <property type="evidence" value="ECO:0007669"/>
    <property type="project" value="InterPro"/>
</dbReference>
<dbReference type="Gene3D" id="3.20.20.370">
    <property type="entry name" value="Glycoside hydrolase/deacetylase"/>
    <property type="match status" value="1"/>
</dbReference>
<protein>
    <recommendedName>
        <fullName evidence="1">NodB homology domain-containing protein</fullName>
    </recommendedName>
</protein>
<proteinExistence type="predicted"/>
<evidence type="ECO:0000259" key="1">
    <source>
        <dbReference type="Pfam" id="PF01522"/>
    </source>
</evidence>
<dbReference type="SUPFAM" id="SSF88713">
    <property type="entry name" value="Glycoside hydrolase/deacetylase"/>
    <property type="match status" value="1"/>
</dbReference>
<dbReference type="GO" id="GO:0016810">
    <property type="term" value="F:hydrolase activity, acting on carbon-nitrogen (but not peptide) bonds"/>
    <property type="evidence" value="ECO:0007669"/>
    <property type="project" value="InterPro"/>
</dbReference>
<gene>
    <name evidence="2" type="ORF">CRH09_31570</name>
</gene>
<reference evidence="2 3" key="1">
    <citation type="submission" date="2017-10" db="EMBL/GenBank/DDBJ databases">
        <title>Comparative genomics between pathogenic Norcardia.</title>
        <authorList>
            <person name="Zeng L."/>
        </authorList>
    </citation>
    <scope>NUCLEOTIDE SEQUENCE [LARGE SCALE GENOMIC DNA]</scope>
    <source>
        <strain evidence="2 3">NC_YFY_NT001</strain>
    </source>
</reference>
<evidence type="ECO:0000313" key="2">
    <source>
        <dbReference type="EMBL" id="ATL70053.1"/>
    </source>
</evidence>
<dbReference type="EMBL" id="CP023778">
    <property type="protein sequence ID" value="ATL70053.1"/>
    <property type="molecule type" value="Genomic_DNA"/>
</dbReference>
<organism evidence="2 3">
    <name type="scientific">Nocardia terpenica</name>
    <dbReference type="NCBI Taxonomy" id="455432"/>
    <lineage>
        <taxon>Bacteria</taxon>
        <taxon>Bacillati</taxon>
        <taxon>Actinomycetota</taxon>
        <taxon>Actinomycetes</taxon>
        <taxon>Mycobacteriales</taxon>
        <taxon>Nocardiaceae</taxon>
        <taxon>Nocardia</taxon>
    </lineage>
</organism>
<dbReference type="InterPro" id="IPR002509">
    <property type="entry name" value="NODB_dom"/>
</dbReference>
<name>A0A291RRF0_9NOCA</name>
<dbReference type="InterPro" id="IPR011330">
    <property type="entry name" value="Glyco_hydro/deAcase_b/a-brl"/>
</dbReference>
<accession>A0A291RRF0</accession>
<dbReference type="Pfam" id="PF01522">
    <property type="entry name" value="Polysacc_deac_1"/>
    <property type="match status" value="1"/>
</dbReference>
<dbReference type="AlphaFoldDB" id="A0A291RRF0"/>
<dbReference type="Proteomes" id="UP000221961">
    <property type="component" value="Chromosome"/>
</dbReference>
<sequence length="242" mass="26412">MLCQHGAVINLVFHDIAENTAQAWTSYDVTAAALAQIVDRLIGHGLAPQVRLYFDDNRRSLYDLALPQVPVTAFREVVAAIPVTTIGRAGYGSRADLRAAAECGVRIAAHGVSHIRLAHYDRYGTVLDTPLGGPYADRPAHDRHQRLTENEVLFQLSEARDHFTGLGDDCHEFVLPHGCYNATTLALNQRLGLYEVLATADSGLDIGQHLRPRLTVTGTDSADTVIARIFEEVRPPCLPPSA</sequence>
<evidence type="ECO:0000313" key="3">
    <source>
        <dbReference type="Proteomes" id="UP000221961"/>
    </source>
</evidence>